<evidence type="ECO:0000313" key="9">
    <source>
        <dbReference type="EMBL" id="GBG63956.1"/>
    </source>
</evidence>
<reference evidence="9 10" key="1">
    <citation type="journal article" date="2018" name="Cell">
        <title>The Chara Genome: Secondary Complexity and Implications for Plant Terrestrialization.</title>
        <authorList>
            <person name="Nishiyama T."/>
            <person name="Sakayama H."/>
            <person name="Vries J.D."/>
            <person name="Buschmann H."/>
            <person name="Saint-Marcoux D."/>
            <person name="Ullrich K.K."/>
            <person name="Haas F.B."/>
            <person name="Vanderstraeten L."/>
            <person name="Becker D."/>
            <person name="Lang D."/>
            <person name="Vosolsobe S."/>
            <person name="Rombauts S."/>
            <person name="Wilhelmsson P.K.I."/>
            <person name="Janitza P."/>
            <person name="Kern R."/>
            <person name="Heyl A."/>
            <person name="Rumpler F."/>
            <person name="Villalobos L.I.A.C."/>
            <person name="Clay J.M."/>
            <person name="Skokan R."/>
            <person name="Toyoda A."/>
            <person name="Suzuki Y."/>
            <person name="Kagoshima H."/>
            <person name="Schijlen E."/>
            <person name="Tajeshwar N."/>
            <person name="Catarino B."/>
            <person name="Hetherington A.J."/>
            <person name="Saltykova A."/>
            <person name="Bonnot C."/>
            <person name="Breuninger H."/>
            <person name="Symeonidi A."/>
            <person name="Radhakrishnan G.V."/>
            <person name="Van Nieuwerburgh F."/>
            <person name="Deforce D."/>
            <person name="Chang C."/>
            <person name="Karol K.G."/>
            <person name="Hedrich R."/>
            <person name="Ulvskov P."/>
            <person name="Glockner G."/>
            <person name="Delwiche C.F."/>
            <person name="Petrasek J."/>
            <person name="Van de Peer Y."/>
            <person name="Friml J."/>
            <person name="Beilby M."/>
            <person name="Dolan L."/>
            <person name="Kohara Y."/>
            <person name="Sugano S."/>
            <person name="Fujiyama A."/>
            <person name="Delaux P.-M."/>
            <person name="Quint M."/>
            <person name="TheiBen G."/>
            <person name="Hagemann M."/>
            <person name="Harholt J."/>
            <person name="Dunand C."/>
            <person name="Zachgo S."/>
            <person name="Langdale J."/>
            <person name="Maumus F."/>
            <person name="Straeten D.V.D."/>
            <person name="Gould S.B."/>
            <person name="Rensing S.A."/>
        </authorList>
    </citation>
    <scope>NUCLEOTIDE SEQUENCE [LARGE SCALE GENOMIC DNA]</scope>
    <source>
        <strain evidence="9 10">S276</strain>
    </source>
</reference>
<keyword evidence="6 8" id="KW-0472">Membrane</keyword>
<sequence>MHRCLVARRMEGGIREDAPIVSRIYQVISDGMLGFENAYKLANTPFPFPYAQCVIILIYFHAIIVTPLVMVAWLQTPCLVGVMSLLSVLAYYMLNEVAREIEEPYRYDPNNLPLSLFHHRFNARLVTALCKSLIPDSGIMHHLDPVATKMLVEASRPQIVEWWHLEGNRDEEDPLCHDSWTVKTRMATSTTPETNSAWGLRLPREKEEEGCSEDVEEDQEDAQDNPVRDARESLQEGRFTSMPMGTGDVILEVSPEDVCKRN</sequence>
<feature type="compositionally biased region" description="Basic and acidic residues" evidence="7">
    <location>
        <begin position="226"/>
        <end position="235"/>
    </location>
</feature>
<keyword evidence="2" id="KW-0813">Transport</keyword>
<evidence type="ECO:0000256" key="8">
    <source>
        <dbReference type="SAM" id="Phobius"/>
    </source>
</evidence>
<keyword evidence="5" id="KW-0406">Ion transport</keyword>
<evidence type="ECO:0000256" key="5">
    <source>
        <dbReference type="ARBA" id="ARBA00023065"/>
    </source>
</evidence>
<dbReference type="InterPro" id="IPR044669">
    <property type="entry name" value="YneE/VCCN1/2-like"/>
</dbReference>
<dbReference type="PANTHER" id="PTHR33281">
    <property type="entry name" value="UPF0187 PROTEIN YNEE"/>
    <property type="match status" value="1"/>
</dbReference>
<dbReference type="GO" id="GO:0005254">
    <property type="term" value="F:chloride channel activity"/>
    <property type="evidence" value="ECO:0007669"/>
    <property type="project" value="InterPro"/>
</dbReference>
<evidence type="ECO:0000256" key="6">
    <source>
        <dbReference type="ARBA" id="ARBA00023136"/>
    </source>
</evidence>
<protein>
    <submittedName>
        <fullName evidence="9">Uncharacterized protein</fullName>
    </submittedName>
</protein>
<evidence type="ECO:0000256" key="2">
    <source>
        <dbReference type="ARBA" id="ARBA00022448"/>
    </source>
</evidence>
<keyword evidence="3 8" id="KW-0812">Transmembrane</keyword>
<feature type="compositionally biased region" description="Polar residues" evidence="7">
    <location>
        <begin position="186"/>
        <end position="197"/>
    </location>
</feature>
<keyword evidence="4 8" id="KW-1133">Transmembrane helix</keyword>
<feature type="transmembrane region" description="Helical" evidence="8">
    <location>
        <begin position="72"/>
        <end position="94"/>
    </location>
</feature>
<feature type="transmembrane region" description="Helical" evidence="8">
    <location>
        <begin position="48"/>
        <end position="66"/>
    </location>
</feature>
<accession>A0A388K1N7</accession>
<dbReference type="Gramene" id="GBG63956">
    <property type="protein sequence ID" value="GBG63956"/>
    <property type="gene ID" value="CBR_g39960"/>
</dbReference>
<evidence type="ECO:0000256" key="7">
    <source>
        <dbReference type="SAM" id="MobiDB-lite"/>
    </source>
</evidence>
<evidence type="ECO:0000256" key="1">
    <source>
        <dbReference type="ARBA" id="ARBA00004141"/>
    </source>
</evidence>
<dbReference type="GO" id="GO:0016020">
    <property type="term" value="C:membrane"/>
    <property type="evidence" value="ECO:0007669"/>
    <property type="project" value="UniProtKB-SubCell"/>
</dbReference>
<evidence type="ECO:0000256" key="4">
    <source>
        <dbReference type="ARBA" id="ARBA00022989"/>
    </source>
</evidence>
<gene>
    <name evidence="9" type="ORF">CBR_g39960</name>
</gene>
<comment type="subcellular location">
    <subcellularLocation>
        <location evidence="1">Membrane</location>
        <topology evidence="1">Multi-pass membrane protein</topology>
    </subcellularLocation>
</comment>
<dbReference type="AlphaFoldDB" id="A0A388K1N7"/>
<organism evidence="9 10">
    <name type="scientific">Chara braunii</name>
    <name type="common">Braun's stonewort</name>
    <dbReference type="NCBI Taxonomy" id="69332"/>
    <lineage>
        <taxon>Eukaryota</taxon>
        <taxon>Viridiplantae</taxon>
        <taxon>Streptophyta</taxon>
        <taxon>Charophyceae</taxon>
        <taxon>Charales</taxon>
        <taxon>Characeae</taxon>
        <taxon>Chara</taxon>
    </lineage>
</organism>
<dbReference type="OrthoDB" id="1368at2759"/>
<feature type="compositionally biased region" description="Acidic residues" evidence="7">
    <location>
        <begin position="210"/>
        <end position="223"/>
    </location>
</feature>
<proteinExistence type="predicted"/>
<dbReference type="PANTHER" id="PTHR33281:SF20">
    <property type="match status" value="1"/>
</dbReference>
<feature type="region of interest" description="Disordered" evidence="7">
    <location>
        <begin position="186"/>
        <end position="262"/>
    </location>
</feature>
<dbReference type="EMBL" id="BFEA01000044">
    <property type="protein sequence ID" value="GBG63956.1"/>
    <property type="molecule type" value="Genomic_DNA"/>
</dbReference>
<keyword evidence="10" id="KW-1185">Reference proteome</keyword>
<dbReference type="Pfam" id="PF25539">
    <property type="entry name" value="Bestrophin_2"/>
    <property type="match status" value="1"/>
</dbReference>
<comment type="caution">
    <text evidence="9">The sequence shown here is derived from an EMBL/GenBank/DDBJ whole genome shotgun (WGS) entry which is preliminary data.</text>
</comment>
<name>A0A388K1N7_CHABU</name>
<evidence type="ECO:0000313" key="10">
    <source>
        <dbReference type="Proteomes" id="UP000265515"/>
    </source>
</evidence>
<evidence type="ECO:0000256" key="3">
    <source>
        <dbReference type="ARBA" id="ARBA00022692"/>
    </source>
</evidence>
<dbReference type="Proteomes" id="UP000265515">
    <property type="component" value="Unassembled WGS sequence"/>
</dbReference>